<keyword evidence="3" id="KW-1185">Reference proteome</keyword>
<organism evidence="2 3">
    <name type="scientific">Streptomyces vietnamensis</name>
    <dbReference type="NCBI Taxonomy" id="362257"/>
    <lineage>
        <taxon>Bacteria</taxon>
        <taxon>Bacillati</taxon>
        <taxon>Actinomycetota</taxon>
        <taxon>Actinomycetes</taxon>
        <taxon>Kitasatosporales</taxon>
        <taxon>Streptomycetaceae</taxon>
        <taxon>Streptomyces</taxon>
    </lineage>
</organism>
<name>A0A0B5I0R5_9ACTN</name>
<feature type="region of interest" description="Disordered" evidence="1">
    <location>
        <begin position="26"/>
        <end position="61"/>
    </location>
</feature>
<protein>
    <submittedName>
        <fullName evidence="2">Uncharacterized protein</fullName>
    </submittedName>
</protein>
<evidence type="ECO:0000256" key="1">
    <source>
        <dbReference type="SAM" id="MobiDB-lite"/>
    </source>
</evidence>
<dbReference type="HOGENOM" id="CLU_2248698_0_0_11"/>
<evidence type="ECO:0000313" key="2">
    <source>
        <dbReference type="EMBL" id="AJF63218.1"/>
    </source>
</evidence>
<proteinExistence type="predicted"/>
<dbReference type="Proteomes" id="UP000031774">
    <property type="component" value="Chromosome"/>
</dbReference>
<dbReference type="KEGG" id="svt:SVTN_00335"/>
<sequence>MCSASDQPTTRRECMSITVARYIRDPPTGRYVMSPHQRTSGAGASKTGPTRSGAGGTALSATVMRTLRRRCRPAGPRSRISRATRLWFTGPCRSRSSRVIRGTP</sequence>
<gene>
    <name evidence="2" type="ORF">SVTN_00335</name>
</gene>
<evidence type="ECO:0000313" key="3">
    <source>
        <dbReference type="Proteomes" id="UP000031774"/>
    </source>
</evidence>
<accession>A0A0B5I0R5</accession>
<dbReference type="EMBL" id="CP010407">
    <property type="protein sequence ID" value="AJF63218.1"/>
    <property type="molecule type" value="Genomic_DNA"/>
</dbReference>
<reference evidence="2 3" key="1">
    <citation type="submission" date="2014-12" db="EMBL/GenBank/DDBJ databases">
        <title>Complete genome sequence of Streptomyces vietnamensis strain GIMV4.0001, a genetic manipulable producer of the benzoisochromanequinone antibiotic granaticin.</title>
        <authorList>
            <person name="Deng M.R."/>
            <person name="Guo J."/>
            <person name="Ma L.Y."/>
            <person name="Feng G.D."/>
            <person name="Mo C.Y."/>
            <person name="Zhu H.H."/>
        </authorList>
    </citation>
    <scope>NUCLEOTIDE SEQUENCE [LARGE SCALE GENOMIC DNA]</scope>
    <source>
        <strain evidence="3">GIMV4.0001</strain>
    </source>
</reference>
<dbReference type="AlphaFoldDB" id="A0A0B5I0R5"/>
<feature type="compositionally biased region" description="Polar residues" evidence="1">
    <location>
        <begin position="36"/>
        <end position="50"/>
    </location>
</feature>